<dbReference type="NCBIfam" id="NF011597">
    <property type="entry name" value="PRK15022.1"/>
    <property type="match status" value="1"/>
</dbReference>
<feature type="domain" description="Ferritin-like diiron" evidence="1">
    <location>
        <begin position="1"/>
        <end position="145"/>
    </location>
</feature>
<dbReference type="EMBL" id="PQGD01000010">
    <property type="protein sequence ID" value="POP48389.1"/>
    <property type="molecule type" value="Genomic_DNA"/>
</dbReference>
<keyword evidence="4" id="KW-1185">Reference proteome</keyword>
<proteinExistence type="predicted"/>
<dbReference type="Proteomes" id="UP000247005">
    <property type="component" value="Unassembled WGS sequence"/>
</dbReference>
<dbReference type="Proteomes" id="UP000237073">
    <property type="component" value="Unassembled WGS sequence"/>
</dbReference>
<dbReference type="AlphaFoldDB" id="A0A2P5GPB8"/>
<organism evidence="3 5">
    <name type="scientific">Superficieibacter electus</name>
    <dbReference type="NCBI Taxonomy" id="2022662"/>
    <lineage>
        <taxon>Bacteria</taxon>
        <taxon>Pseudomonadati</taxon>
        <taxon>Pseudomonadota</taxon>
        <taxon>Gammaproteobacteria</taxon>
        <taxon>Enterobacterales</taxon>
        <taxon>Enterobacteriaceae</taxon>
        <taxon>Superficieibacter</taxon>
    </lineage>
</organism>
<dbReference type="Gene3D" id="1.20.1260.10">
    <property type="match status" value="1"/>
</dbReference>
<protein>
    <submittedName>
        <fullName evidence="3">Ferritin</fullName>
    </submittedName>
</protein>
<dbReference type="InterPro" id="IPR009040">
    <property type="entry name" value="Ferritin-like_diiron"/>
</dbReference>
<evidence type="ECO:0000313" key="4">
    <source>
        <dbReference type="Proteomes" id="UP000237073"/>
    </source>
</evidence>
<gene>
    <name evidence="3" type="ORF">CHU32_14075</name>
    <name evidence="2" type="ORF">CHU33_11150</name>
</gene>
<dbReference type="OrthoDB" id="9801481at2"/>
<dbReference type="GO" id="GO:0008199">
    <property type="term" value="F:ferric iron binding"/>
    <property type="evidence" value="ECO:0007669"/>
    <property type="project" value="InterPro"/>
</dbReference>
<dbReference type="InterPro" id="IPR008331">
    <property type="entry name" value="Ferritin_DPS_dom"/>
</dbReference>
<comment type="caution">
    <text evidence="3">The sequence shown here is derived from an EMBL/GenBank/DDBJ whole genome shotgun (WGS) entry which is preliminary data.</text>
</comment>
<evidence type="ECO:0000313" key="3">
    <source>
        <dbReference type="EMBL" id="POP48389.1"/>
    </source>
</evidence>
<accession>A0A2P5GPB8</accession>
<dbReference type="RefSeq" id="WP_103676147.1">
    <property type="nucleotide sequence ID" value="NZ_PQGD01000010.1"/>
</dbReference>
<evidence type="ECO:0000259" key="1">
    <source>
        <dbReference type="PROSITE" id="PS50905"/>
    </source>
</evidence>
<dbReference type="EMBL" id="PQGE01000008">
    <property type="protein sequence ID" value="POP45002.1"/>
    <property type="molecule type" value="Genomic_DNA"/>
</dbReference>
<dbReference type="InterPro" id="IPR012347">
    <property type="entry name" value="Ferritin-like"/>
</dbReference>
<dbReference type="PROSITE" id="PS50905">
    <property type="entry name" value="FERRITIN_LIKE"/>
    <property type="match status" value="1"/>
</dbReference>
<evidence type="ECO:0000313" key="2">
    <source>
        <dbReference type="EMBL" id="POP45002.1"/>
    </source>
</evidence>
<dbReference type="InterPro" id="IPR009078">
    <property type="entry name" value="Ferritin-like_SF"/>
</dbReference>
<name>A0A2P5GPB8_9ENTR</name>
<evidence type="ECO:0000313" key="5">
    <source>
        <dbReference type="Proteomes" id="UP000247005"/>
    </source>
</evidence>
<sequence length="167" mass="19300">MTASGMVQKLNAQMNLEYNASNRYLRLSEWCAKRRLNGTAIFLRSQAQINVTRMMRVFDFIKKAGANPVVTTTTPIEEQCTNLEELFSQTMIDFQRRSETLAKLIEEARKLNDADTLAFLIQIEAEREEHGLLLQTIVEEVRHARQAGMAMEQTDRHLLNVVNYQKH</sequence>
<dbReference type="Pfam" id="PF00210">
    <property type="entry name" value="Ferritin"/>
    <property type="match status" value="1"/>
</dbReference>
<dbReference type="SUPFAM" id="SSF47240">
    <property type="entry name" value="Ferritin-like"/>
    <property type="match status" value="1"/>
</dbReference>
<reference evidence="4 5" key="1">
    <citation type="submission" date="2018-01" db="EMBL/GenBank/DDBJ databases">
        <title>Superficieibacter electus gen. nov., sp. nov., an extended-spectrum beta-lactamase possessing member of the Enterobacteriaceae family, isolated from intensive care unit surfaces.</title>
        <authorList>
            <person name="Potter R.F."/>
            <person name="D'Souza A.W."/>
        </authorList>
    </citation>
    <scope>NUCLEOTIDE SEQUENCE [LARGE SCALE GENOMIC DNA]</scope>
    <source>
        <strain evidence="3 5">BP-1</strain>
        <strain evidence="2 4">BP-2</strain>
    </source>
</reference>